<dbReference type="Gene3D" id="3.30.420.10">
    <property type="entry name" value="Ribonuclease H-like superfamily/Ribonuclease H"/>
    <property type="match status" value="1"/>
</dbReference>
<dbReference type="InterPro" id="IPR050951">
    <property type="entry name" value="Retrovirus_Pol_polyprotein"/>
</dbReference>
<dbReference type="InterPro" id="IPR036397">
    <property type="entry name" value="RNaseH_sf"/>
</dbReference>
<dbReference type="AlphaFoldDB" id="A0A392R2Y3"/>
<dbReference type="PANTHER" id="PTHR37984">
    <property type="entry name" value="PROTEIN CBG26694"/>
    <property type="match status" value="1"/>
</dbReference>
<evidence type="ECO:0000313" key="3">
    <source>
        <dbReference type="Proteomes" id="UP000265520"/>
    </source>
</evidence>
<reference evidence="2 3" key="1">
    <citation type="journal article" date="2018" name="Front. Plant Sci.">
        <title>Red Clover (Trifolium pratense) and Zigzag Clover (T. medium) - A Picture of Genomic Similarities and Differences.</title>
        <authorList>
            <person name="Dluhosova J."/>
            <person name="Istvanek J."/>
            <person name="Nedelnik J."/>
            <person name="Repkova J."/>
        </authorList>
    </citation>
    <scope>NUCLEOTIDE SEQUENCE [LARGE SCALE GENOMIC DNA]</scope>
    <source>
        <strain evidence="3">cv. 10/8</strain>
        <tissue evidence="2">Leaf</tissue>
    </source>
</reference>
<evidence type="ECO:0000259" key="1">
    <source>
        <dbReference type="PROSITE" id="PS50994"/>
    </source>
</evidence>
<dbReference type="SUPFAM" id="SSF53098">
    <property type="entry name" value="Ribonuclease H-like"/>
    <property type="match status" value="1"/>
</dbReference>
<dbReference type="InterPro" id="IPR012337">
    <property type="entry name" value="RNaseH-like_sf"/>
</dbReference>
<dbReference type="GO" id="GO:0003676">
    <property type="term" value="F:nucleic acid binding"/>
    <property type="evidence" value="ECO:0007669"/>
    <property type="project" value="InterPro"/>
</dbReference>
<dbReference type="PANTHER" id="PTHR37984:SF5">
    <property type="entry name" value="PROTEIN NYNRIN-LIKE"/>
    <property type="match status" value="1"/>
</dbReference>
<organism evidence="2 3">
    <name type="scientific">Trifolium medium</name>
    <dbReference type="NCBI Taxonomy" id="97028"/>
    <lineage>
        <taxon>Eukaryota</taxon>
        <taxon>Viridiplantae</taxon>
        <taxon>Streptophyta</taxon>
        <taxon>Embryophyta</taxon>
        <taxon>Tracheophyta</taxon>
        <taxon>Spermatophyta</taxon>
        <taxon>Magnoliopsida</taxon>
        <taxon>eudicotyledons</taxon>
        <taxon>Gunneridae</taxon>
        <taxon>Pentapetalae</taxon>
        <taxon>rosids</taxon>
        <taxon>fabids</taxon>
        <taxon>Fabales</taxon>
        <taxon>Fabaceae</taxon>
        <taxon>Papilionoideae</taxon>
        <taxon>50 kb inversion clade</taxon>
        <taxon>NPAAA clade</taxon>
        <taxon>Hologalegina</taxon>
        <taxon>IRL clade</taxon>
        <taxon>Trifolieae</taxon>
        <taxon>Trifolium</taxon>
    </lineage>
</organism>
<name>A0A392R2Y3_9FABA</name>
<sequence length="141" mass="16414">MSSSYHPQSDGQTEVLNRVVEQYLCAFAHHKPTSWGKFLLWAEWSYNTSRHSGTEKSPYKITYGKPPPSIPQYLQGISNVEAVDDMLLQRNNMIAVLKQKLLKAQDDMKYFTDKQRREQSFEVGDLVMVKLRPYRQITAKE</sequence>
<dbReference type="Proteomes" id="UP000265520">
    <property type="component" value="Unassembled WGS sequence"/>
</dbReference>
<proteinExistence type="predicted"/>
<dbReference type="PROSITE" id="PS50994">
    <property type="entry name" value="INTEGRASE"/>
    <property type="match status" value="1"/>
</dbReference>
<dbReference type="GO" id="GO:0015074">
    <property type="term" value="P:DNA integration"/>
    <property type="evidence" value="ECO:0007669"/>
    <property type="project" value="InterPro"/>
</dbReference>
<evidence type="ECO:0000313" key="2">
    <source>
        <dbReference type="EMBL" id="MCI29915.1"/>
    </source>
</evidence>
<dbReference type="EMBL" id="LXQA010175800">
    <property type="protein sequence ID" value="MCI29915.1"/>
    <property type="molecule type" value="Genomic_DNA"/>
</dbReference>
<dbReference type="InterPro" id="IPR001584">
    <property type="entry name" value="Integrase_cat-core"/>
</dbReference>
<protein>
    <submittedName>
        <fullName evidence="2">Ty-3/Gypsy retrotransposon polyprotein</fullName>
    </submittedName>
</protein>
<comment type="caution">
    <text evidence="2">The sequence shown here is derived from an EMBL/GenBank/DDBJ whole genome shotgun (WGS) entry which is preliminary data.</text>
</comment>
<feature type="domain" description="Integrase catalytic" evidence="1">
    <location>
        <begin position="1"/>
        <end position="66"/>
    </location>
</feature>
<keyword evidence="3" id="KW-1185">Reference proteome</keyword>
<accession>A0A392R2Y3</accession>
<feature type="non-terminal residue" evidence="2">
    <location>
        <position position="141"/>
    </location>
</feature>